<feature type="compositionally biased region" description="Basic and acidic residues" evidence="1">
    <location>
        <begin position="654"/>
        <end position="685"/>
    </location>
</feature>
<evidence type="ECO:0000313" key="4">
    <source>
        <dbReference type="Proteomes" id="UP000265515"/>
    </source>
</evidence>
<feature type="compositionally biased region" description="Polar residues" evidence="1">
    <location>
        <begin position="971"/>
        <end position="982"/>
    </location>
</feature>
<dbReference type="PANTHER" id="PTHR47266">
    <property type="entry name" value="ENDONUCLEASE-RELATED"/>
    <property type="match status" value="1"/>
</dbReference>
<dbReference type="Gene3D" id="3.30.420.10">
    <property type="entry name" value="Ribonuclease H-like superfamily/Ribonuclease H"/>
    <property type="match status" value="1"/>
</dbReference>
<feature type="region of interest" description="Disordered" evidence="1">
    <location>
        <begin position="654"/>
        <end position="713"/>
    </location>
</feature>
<dbReference type="SUPFAM" id="SSF53098">
    <property type="entry name" value="Ribonuclease H-like"/>
    <property type="match status" value="1"/>
</dbReference>
<feature type="compositionally biased region" description="Basic and acidic residues" evidence="1">
    <location>
        <begin position="744"/>
        <end position="770"/>
    </location>
</feature>
<keyword evidence="4" id="KW-1185">Reference proteome</keyword>
<dbReference type="AlphaFoldDB" id="A0A388M6E2"/>
<feature type="region of interest" description="Disordered" evidence="1">
    <location>
        <begin position="725"/>
        <end position="873"/>
    </location>
</feature>
<accession>A0A388M6E2</accession>
<feature type="region of interest" description="Disordered" evidence="1">
    <location>
        <begin position="962"/>
        <end position="989"/>
    </location>
</feature>
<feature type="region of interest" description="Disordered" evidence="1">
    <location>
        <begin position="886"/>
        <end position="925"/>
    </location>
</feature>
<dbReference type="Gene3D" id="1.10.340.70">
    <property type="match status" value="1"/>
</dbReference>
<dbReference type="Pfam" id="PF17921">
    <property type="entry name" value="Integrase_H2C2"/>
    <property type="match status" value="1"/>
</dbReference>
<dbReference type="InterPro" id="IPR012337">
    <property type="entry name" value="RNaseH-like_sf"/>
</dbReference>
<dbReference type="GO" id="GO:0003676">
    <property type="term" value="F:nucleic acid binding"/>
    <property type="evidence" value="ECO:0007669"/>
    <property type="project" value="InterPro"/>
</dbReference>
<evidence type="ECO:0000313" key="3">
    <source>
        <dbReference type="EMBL" id="GBG90158.1"/>
    </source>
</evidence>
<protein>
    <recommendedName>
        <fullName evidence="2">Integrase zinc-binding domain-containing protein</fullName>
    </recommendedName>
</protein>
<feature type="domain" description="Integrase zinc-binding" evidence="2">
    <location>
        <begin position="328"/>
        <end position="379"/>
    </location>
</feature>
<organism evidence="3 4">
    <name type="scientific">Chara braunii</name>
    <name type="common">Braun's stonewort</name>
    <dbReference type="NCBI Taxonomy" id="69332"/>
    <lineage>
        <taxon>Eukaryota</taxon>
        <taxon>Viridiplantae</taxon>
        <taxon>Streptophyta</taxon>
        <taxon>Charophyceae</taxon>
        <taxon>Charales</taxon>
        <taxon>Characeae</taxon>
        <taxon>Chara</taxon>
    </lineage>
</organism>
<feature type="compositionally biased region" description="Basic and acidic residues" evidence="1">
    <location>
        <begin position="777"/>
        <end position="810"/>
    </location>
</feature>
<reference evidence="3 4" key="1">
    <citation type="journal article" date="2018" name="Cell">
        <title>The Chara Genome: Secondary Complexity and Implications for Plant Terrestrialization.</title>
        <authorList>
            <person name="Nishiyama T."/>
            <person name="Sakayama H."/>
            <person name="Vries J.D."/>
            <person name="Buschmann H."/>
            <person name="Saint-Marcoux D."/>
            <person name="Ullrich K.K."/>
            <person name="Haas F.B."/>
            <person name="Vanderstraeten L."/>
            <person name="Becker D."/>
            <person name="Lang D."/>
            <person name="Vosolsobe S."/>
            <person name="Rombauts S."/>
            <person name="Wilhelmsson P.K.I."/>
            <person name="Janitza P."/>
            <person name="Kern R."/>
            <person name="Heyl A."/>
            <person name="Rumpler F."/>
            <person name="Villalobos L.I.A.C."/>
            <person name="Clay J.M."/>
            <person name="Skokan R."/>
            <person name="Toyoda A."/>
            <person name="Suzuki Y."/>
            <person name="Kagoshima H."/>
            <person name="Schijlen E."/>
            <person name="Tajeshwar N."/>
            <person name="Catarino B."/>
            <person name="Hetherington A.J."/>
            <person name="Saltykova A."/>
            <person name="Bonnot C."/>
            <person name="Breuninger H."/>
            <person name="Symeonidi A."/>
            <person name="Radhakrishnan G.V."/>
            <person name="Van Nieuwerburgh F."/>
            <person name="Deforce D."/>
            <person name="Chang C."/>
            <person name="Karol K.G."/>
            <person name="Hedrich R."/>
            <person name="Ulvskov P."/>
            <person name="Glockner G."/>
            <person name="Delwiche C.F."/>
            <person name="Petrasek J."/>
            <person name="Van de Peer Y."/>
            <person name="Friml J."/>
            <person name="Beilby M."/>
            <person name="Dolan L."/>
            <person name="Kohara Y."/>
            <person name="Sugano S."/>
            <person name="Fujiyama A."/>
            <person name="Delaux P.-M."/>
            <person name="Quint M."/>
            <person name="TheiBen G."/>
            <person name="Hagemann M."/>
            <person name="Harholt J."/>
            <person name="Dunand C."/>
            <person name="Zachgo S."/>
            <person name="Langdale J."/>
            <person name="Maumus F."/>
            <person name="Straeten D.V.D."/>
            <person name="Gould S.B."/>
            <person name="Rensing S.A."/>
        </authorList>
    </citation>
    <scope>NUCLEOTIDE SEQUENCE [LARGE SCALE GENOMIC DNA]</scope>
    <source>
        <strain evidence="3 4">S276</strain>
    </source>
</reference>
<proteinExistence type="predicted"/>
<feature type="compositionally biased region" description="Basic and acidic residues" evidence="1">
    <location>
        <begin position="859"/>
        <end position="873"/>
    </location>
</feature>
<sequence length="989" mass="111704">MPESGGVSDGARKILTLEDLIAAIDRHEKTPSNVPKVDTFHFNGERVSDWLDLVEQAMVGWSDAVKFLQILRYVLHGHHQEVGKVMDAAHGSWARFREGMQRKYRLGDGLLTTADLEAMNKDNFTTIGAFVHEFKKRARKVHGISEEAQCAIFLGLLTASEASELTSHGGGSAKLTWATIDKGVEDGSLDHVEQHQVGKVKVGACFFIMPDVDHEILLGRSFLSRIETVIFNKHDGTLILVLCDPACGNYEVITCRNTGPRSIRNRPNQRSFTIEESEGERRRLLAEPEEEERIEAFSLSLSDVSKVIDIVAAHEMTDPDAIQALREQIDVIAALHDGIAGGHRGVSVTYTKISELYYWDGMMDMIGKFCRSYVPCQERSRLRPGEPLHPRLEREVGAVMHLDLLFMPLGDQDYNYIFDARDNLSGFVDGRAILTKAWPVLVSCIEEYYLRYPFVREFVMDRGSEFTCQEVQELLSRSDFTKTVVPRGGRGTRPPRRPLGASGGYEQYGSRHRESTPVYDDGDIELFLDSFWGYAERMGWTTTQAIERLRGAGRFAELIAQIRREAMTRSEVEMSIQELRSSSLGPHGRPIRLEIGNAETFIPAFEWFMQGQGIPRDDRGRTLPLWTSNAERPLARQIGDMARDWESCRAHLREAFRRPEPPQPRVERRQRSRRQRDPEPSEARPSRGGQKALARREEESAPEAERRGAYPECGLGPVAFHRFTKGELGRPPLHTPEETPTAEEPLREFEAHLDISRWRVSPRGEERGGQAEEEPREEMPREDVPREEVRDAQRERRVGDEGRCGGKEVIEVGEDTPPRTPVVGLRLGDLPGSARERAEESQREEDPLPSSEMAPSPGRRAEKEGETASVRGEDLTLIDRYLAAHALEHPDLEEPAPVESRKEPCQPEREMEAEIPGRANHRKKTKAEGYGLRLETMEVEIQELRTLVASQAAIIEDLRQQLQGRADKAKSSQQGEQRQSGHGLSDSHL</sequence>
<feature type="compositionally biased region" description="Basic and acidic residues" evidence="1">
    <location>
        <begin position="694"/>
        <end position="709"/>
    </location>
</feature>
<dbReference type="InterPro" id="IPR052160">
    <property type="entry name" value="Gypsy_RT_Integrase-like"/>
</dbReference>
<feature type="region of interest" description="Disordered" evidence="1">
    <location>
        <begin position="485"/>
        <end position="514"/>
    </location>
</feature>
<feature type="compositionally biased region" description="Basic and acidic residues" evidence="1">
    <location>
        <begin position="834"/>
        <end position="846"/>
    </location>
</feature>
<dbReference type="InterPro" id="IPR041588">
    <property type="entry name" value="Integrase_H2C2"/>
</dbReference>
<feature type="compositionally biased region" description="Basic and acidic residues" evidence="1">
    <location>
        <begin position="899"/>
        <end position="912"/>
    </location>
</feature>
<comment type="caution">
    <text evidence="3">The sequence shown here is derived from an EMBL/GenBank/DDBJ whole genome shotgun (WGS) entry which is preliminary data.</text>
</comment>
<gene>
    <name evidence="3" type="ORF">CBR_g50252</name>
</gene>
<name>A0A388M6E2_CHABU</name>
<dbReference type="OrthoDB" id="425619at2759"/>
<dbReference type="InterPro" id="IPR036397">
    <property type="entry name" value="RNaseH_sf"/>
</dbReference>
<evidence type="ECO:0000259" key="2">
    <source>
        <dbReference type="Pfam" id="PF17921"/>
    </source>
</evidence>
<dbReference type="Proteomes" id="UP000265515">
    <property type="component" value="Unassembled WGS sequence"/>
</dbReference>
<evidence type="ECO:0000256" key="1">
    <source>
        <dbReference type="SAM" id="MobiDB-lite"/>
    </source>
</evidence>
<dbReference type="Gramene" id="GBG90158">
    <property type="protein sequence ID" value="GBG90158"/>
    <property type="gene ID" value="CBR_g50252"/>
</dbReference>
<dbReference type="EMBL" id="BFEA01000791">
    <property type="protein sequence ID" value="GBG90158.1"/>
    <property type="molecule type" value="Genomic_DNA"/>
</dbReference>